<proteinExistence type="predicted"/>
<dbReference type="EMBL" id="JANFNG010000002">
    <property type="protein sequence ID" value="MCQ4080046.1"/>
    <property type="molecule type" value="Genomic_DNA"/>
</dbReference>
<evidence type="ECO:0000313" key="2">
    <source>
        <dbReference type="EMBL" id="MCQ4080046.1"/>
    </source>
</evidence>
<organism evidence="2 3">
    <name type="scientific">Streptomyces humicola</name>
    <dbReference type="NCBI Taxonomy" id="2953240"/>
    <lineage>
        <taxon>Bacteria</taxon>
        <taxon>Bacillati</taxon>
        <taxon>Actinomycetota</taxon>
        <taxon>Actinomycetes</taxon>
        <taxon>Kitasatosporales</taxon>
        <taxon>Streptomycetaceae</taxon>
        <taxon>Streptomyces</taxon>
    </lineage>
</organism>
<accession>A0ABT1PQU6</accession>
<dbReference type="Proteomes" id="UP001057702">
    <property type="component" value="Unassembled WGS sequence"/>
</dbReference>
<feature type="region of interest" description="Disordered" evidence="1">
    <location>
        <begin position="1"/>
        <end position="51"/>
    </location>
</feature>
<sequence>MTDAKKKAQSDMPDVVHLAEKASEEATAEAATTKDSSPRAGAPAVERSVKSSLTPVFDAVVREWRAKGRDIPLRHKPAVPAQTRHAA</sequence>
<comment type="caution">
    <text evidence="2">The sequence shown here is derived from an EMBL/GenBank/DDBJ whole genome shotgun (WGS) entry which is preliminary data.</text>
</comment>
<evidence type="ECO:0000256" key="1">
    <source>
        <dbReference type="SAM" id="MobiDB-lite"/>
    </source>
</evidence>
<keyword evidence="3" id="KW-1185">Reference proteome</keyword>
<name>A0ABT1PQU6_9ACTN</name>
<dbReference type="RefSeq" id="WP_255918907.1">
    <property type="nucleotide sequence ID" value="NZ_JANFNG010000002.1"/>
</dbReference>
<protein>
    <submittedName>
        <fullName evidence="2">Uncharacterized protein</fullName>
    </submittedName>
</protein>
<evidence type="ECO:0000313" key="3">
    <source>
        <dbReference type="Proteomes" id="UP001057702"/>
    </source>
</evidence>
<reference evidence="2" key="1">
    <citation type="submission" date="2022-06" db="EMBL/GenBank/DDBJ databases">
        <title>Draft genome sequence of Streptomyces sp. RB6PN25 isolated from peat swamp forest in Thailand.</title>
        <authorList>
            <person name="Duangmal K."/>
            <person name="Klaysubun C."/>
        </authorList>
    </citation>
    <scope>NUCLEOTIDE SEQUENCE</scope>
    <source>
        <strain evidence="2">RB6PN25</strain>
    </source>
</reference>
<gene>
    <name evidence="2" type="ORF">NGB36_05420</name>
</gene>